<organism evidence="4 5">
    <name type="scientific">Qingrenia yutianensis</name>
    <dbReference type="NCBI Taxonomy" id="2763676"/>
    <lineage>
        <taxon>Bacteria</taxon>
        <taxon>Bacillati</taxon>
        <taxon>Bacillota</taxon>
        <taxon>Clostridia</taxon>
        <taxon>Eubacteriales</taxon>
        <taxon>Oscillospiraceae</taxon>
        <taxon>Qingrenia</taxon>
    </lineage>
</organism>
<feature type="domain" description="NodB homology" evidence="3">
    <location>
        <begin position="99"/>
        <end position="283"/>
    </location>
</feature>
<dbReference type="InterPro" id="IPR011330">
    <property type="entry name" value="Glyco_hydro/deAcase_b/a-brl"/>
</dbReference>
<proteinExistence type="predicted"/>
<evidence type="ECO:0000256" key="2">
    <source>
        <dbReference type="ARBA" id="ARBA00022729"/>
    </source>
</evidence>
<evidence type="ECO:0000313" key="4">
    <source>
        <dbReference type="EMBL" id="MBC8596709.1"/>
    </source>
</evidence>
<dbReference type="GO" id="GO:0005975">
    <property type="term" value="P:carbohydrate metabolic process"/>
    <property type="evidence" value="ECO:0007669"/>
    <property type="project" value="InterPro"/>
</dbReference>
<reference evidence="4" key="1">
    <citation type="submission" date="2020-08" db="EMBL/GenBank/DDBJ databases">
        <title>Genome public.</title>
        <authorList>
            <person name="Liu C."/>
            <person name="Sun Q."/>
        </authorList>
    </citation>
    <scope>NUCLEOTIDE SEQUENCE</scope>
    <source>
        <strain evidence="4">NSJ-50</strain>
    </source>
</reference>
<name>A0A926FEA0_9FIRM</name>
<dbReference type="RefSeq" id="WP_262432128.1">
    <property type="nucleotide sequence ID" value="NZ_JACRTE010000007.1"/>
</dbReference>
<dbReference type="PANTHER" id="PTHR34216:SF3">
    <property type="entry name" value="POLY-BETA-1,6-N-ACETYL-D-GLUCOSAMINE N-DEACETYLASE"/>
    <property type="match status" value="1"/>
</dbReference>
<dbReference type="Pfam" id="PF01522">
    <property type="entry name" value="Polysacc_deac_1"/>
    <property type="match status" value="1"/>
</dbReference>
<dbReference type="GO" id="GO:0016810">
    <property type="term" value="F:hydrolase activity, acting on carbon-nitrogen (but not peptide) bonds"/>
    <property type="evidence" value="ECO:0007669"/>
    <property type="project" value="InterPro"/>
</dbReference>
<dbReference type="Proteomes" id="UP000647416">
    <property type="component" value="Unassembled WGS sequence"/>
</dbReference>
<dbReference type="EMBL" id="JACRTE010000007">
    <property type="protein sequence ID" value="MBC8596709.1"/>
    <property type="molecule type" value="Genomic_DNA"/>
</dbReference>
<dbReference type="SUPFAM" id="SSF88713">
    <property type="entry name" value="Glycoside hydrolase/deacetylase"/>
    <property type="match status" value="1"/>
</dbReference>
<dbReference type="PROSITE" id="PS51677">
    <property type="entry name" value="NODB"/>
    <property type="match status" value="1"/>
</dbReference>
<accession>A0A926FEA0</accession>
<comment type="subcellular location">
    <subcellularLocation>
        <location evidence="1">Secreted</location>
    </subcellularLocation>
</comment>
<evidence type="ECO:0000256" key="1">
    <source>
        <dbReference type="ARBA" id="ARBA00004613"/>
    </source>
</evidence>
<keyword evidence="5" id="KW-1185">Reference proteome</keyword>
<dbReference type="Gene3D" id="3.20.20.370">
    <property type="entry name" value="Glycoside hydrolase/deacetylase"/>
    <property type="match status" value="1"/>
</dbReference>
<evidence type="ECO:0000313" key="5">
    <source>
        <dbReference type="Proteomes" id="UP000647416"/>
    </source>
</evidence>
<keyword evidence="2" id="KW-0732">Signal</keyword>
<evidence type="ECO:0000259" key="3">
    <source>
        <dbReference type="PROSITE" id="PS51677"/>
    </source>
</evidence>
<comment type="caution">
    <text evidence="4">The sequence shown here is derived from an EMBL/GenBank/DDBJ whole genome shotgun (WGS) entry which is preliminary data.</text>
</comment>
<protein>
    <submittedName>
        <fullName evidence="4">Polysaccharide deacetylase family protein</fullName>
    </submittedName>
</protein>
<dbReference type="InterPro" id="IPR051398">
    <property type="entry name" value="Polysacch_Deacetylase"/>
</dbReference>
<dbReference type="GO" id="GO:0005576">
    <property type="term" value="C:extracellular region"/>
    <property type="evidence" value="ECO:0007669"/>
    <property type="project" value="UniProtKB-SubCell"/>
</dbReference>
<dbReference type="PANTHER" id="PTHR34216">
    <property type="match status" value="1"/>
</dbReference>
<dbReference type="AlphaFoldDB" id="A0A926FEA0"/>
<dbReference type="InterPro" id="IPR002509">
    <property type="entry name" value="NODB_dom"/>
</dbReference>
<sequence>MSSKNVVLSLLCAIMLVCYSLCAYVSQKEVLTVAERDGIRLPIVMYHLVLDDDKRLGKFIVSPDELRRDMQYLKDKGYTTVVFADLVNYVENGAPLPEKPIMLTFDDGYYNNYLFAYPILKEFGFKAVLSVIGIQSEKYSQNGERSKYYSHMTWDDIKTSSDVFEIQNHSYNLHSFDKSRSGAKKQKGEGSEAYQKMLYADLMKNQQLIKEKTGIDVDVFTFPFGSMCTDAHTVVKERLGYKGSLSCEEGINFITRDKDCLYKLKRYNRADGRSSEEFFAFAP</sequence>
<gene>
    <name evidence="4" type="ORF">H8706_07470</name>
</gene>